<protein>
    <submittedName>
        <fullName evidence="1">Uncharacterized protein</fullName>
    </submittedName>
</protein>
<reference evidence="1" key="1">
    <citation type="submission" date="2018-03" db="EMBL/GenBank/DDBJ databases">
        <title>Draft genome sequences of Megaviruse, new member of the family Mimiviridae isolated from water in Shanghai, China.</title>
        <authorList>
            <person name="Xia Y."/>
        </authorList>
    </citation>
    <scope>NUCLEOTIDE SEQUENCE</scope>
    <source>
        <strain evidence="1">SH</strain>
    </source>
</reference>
<gene>
    <name evidence="1" type="ORF">Mb1041</name>
</gene>
<organism evidence="1">
    <name type="scientific">Megavirus baoshan</name>
    <dbReference type="NCBI Taxonomy" id="2496520"/>
    <lineage>
        <taxon>Viruses</taxon>
        <taxon>Varidnaviria</taxon>
        <taxon>Bamfordvirae</taxon>
        <taxon>Nucleocytoviricota</taxon>
        <taxon>Megaviricetes</taxon>
        <taxon>Imitervirales</taxon>
        <taxon>Mimiviridae</taxon>
        <taxon>Megamimivirinae</taxon>
        <taxon>Megavirus</taxon>
        <taxon>Megavirus baoshanense</taxon>
    </lineage>
</organism>
<name>A0A3S5HLF9_9VIRU</name>
<proteinExistence type="predicted"/>
<sequence>MSTTNNTDNTNNTNNTNDLGFQNFPTEIYCHMIENADLDSRDVMRLIKSDIRFFAPILGNLFLKIRKSDSSKRLRQSVGAKCFIPQYLRDKKFEDEDINEFEYSIKIDFKFSFSINRFTEASIMRKSTHWEMTMRIPDKIIPSDLLDKFPGNLLDRNPEFSQVMLSSKYTVNIIRSYYYTWTSNKKHKINYHEAICEVWKVRDFLHKHKIL</sequence>
<accession>A0A3S5HLF9</accession>
<dbReference type="EMBL" id="MH046811">
    <property type="protein sequence ID" value="AZL89867.1"/>
    <property type="molecule type" value="Genomic_DNA"/>
</dbReference>
<evidence type="ECO:0000313" key="1">
    <source>
        <dbReference type="EMBL" id="AZL89867.1"/>
    </source>
</evidence>